<dbReference type="WormBase" id="CBG25802">
    <property type="protein sequence ID" value="CBP37829"/>
    <property type="gene ID" value="WBGene00087216"/>
</dbReference>
<gene>
    <name evidence="1 3" type="ORF">CBG25802</name>
    <name evidence="1" type="ORF">CBG_25802</name>
</gene>
<evidence type="ECO:0000313" key="3">
    <source>
        <dbReference type="WormBase" id="CBG25802"/>
    </source>
</evidence>
<reference evidence="1 2" key="2">
    <citation type="journal article" date="2011" name="PLoS Genet.">
        <title>Caenorhabditis briggsae recombinant inbred line genotypes reveal inter-strain incompatibility and the evolution of recombination.</title>
        <authorList>
            <person name="Ross J.A."/>
            <person name="Koboldt D.C."/>
            <person name="Staisch J.E."/>
            <person name="Chamberlin H.M."/>
            <person name="Gupta B.P."/>
            <person name="Miller R.D."/>
            <person name="Baird S.E."/>
            <person name="Haag E.S."/>
        </authorList>
    </citation>
    <scope>NUCLEOTIDE SEQUENCE [LARGE SCALE GENOMIC DNA]</scope>
    <source>
        <strain evidence="1 2">AF16</strain>
    </source>
</reference>
<dbReference type="GeneID" id="68917284"/>
<dbReference type="Proteomes" id="UP000008549">
    <property type="component" value="Unassembled WGS sequence"/>
</dbReference>
<dbReference type="EMBL" id="HE600937">
    <property type="protein sequence ID" value="CCG58561.1"/>
    <property type="molecule type" value="Genomic_DNA"/>
</dbReference>
<dbReference type="AlphaFoldDB" id="H8WGW0"/>
<dbReference type="KEGG" id="cbr:CBG_25802"/>
<dbReference type="CTD" id="68917284"/>
<name>H8WGW0_CAEBR</name>
<evidence type="ECO:0000313" key="2">
    <source>
        <dbReference type="Proteomes" id="UP000008549"/>
    </source>
</evidence>
<keyword evidence="2" id="KW-1185">Reference proteome</keyword>
<dbReference type="InParanoid" id="H8WGW0"/>
<accession>H8WGW0</accession>
<reference evidence="1 2" key="1">
    <citation type="journal article" date="2003" name="PLoS Biol.">
        <title>The genome sequence of Caenorhabditis briggsae: a platform for comparative genomics.</title>
        <authorList>
            <person name="Stein L.D."/>
            <person name="Bao Z."/>
            <person name="Blasiar D."/>
            <person name="Blumenthal T."/>
            <person name="Brent M.R."/>
            <person name="Chen N."/>
            <person name="Chinwalla A."/>
            <person name="Clarke L."/>
            <person name="Clee C."/>
            <person name="Coghlan A."/>
            <person name="Coulson A."/>
            <person name="D'Eustachio P."/>
            <person name="Fitch D.H."/>
            <person name="Fulton L.A."/>
            <person name="Fulton R.E."/>
            <person name="Griffiths-Jones S."/>
            <person name="Harris T.W."/>
            <person name="Hillier L.W."/>
            <person name="Kamath R."/>
            <person name="Kuwabara P.E."/>
            <person name="Mardis E.R."/>
            <person name="Marra M.A."/>
            <person name="Miner T.L."/>
            <person name="Minx P."/>
            <person name="Mullikin J.C."/>
            <person name="Plumb R.W."/>
            <person name="Rogers J."/>
            <person name="Schein J.E."/>
            <person name="Sohrmann M."/>
            <person name="Spieth J."/>
            <person name="Stajich J.E."/>
            <person name="Wei C."/>
            <person name="Willey D."/>
            <person name="Wilson R.K."/>
            <person name="Durbin R."/>
            <person name="Waterston R.H."/>
        </authorList>
    </citation>
    <scope>NUCLEOTIDE SEQUENCE [LARGE SCALE GENOMIC DNA]</scope>
    <source>
        <strain evidence="1 2">AF16</strain>
    </source>
</reference>
<organism evidence="1 2">
    <name type="scientific">Caenorhabditis briggsae</name>
    <dbReference type="NCBI Taxonomy" id="6238"/>
    <lineage>
        <taxon>Eukaryota</taxon>
        <taxon>Metazoa</taxon>
        <taxon>Ecdysozoa</taxon>
        <taxon>Nematoda</taxon>
        <taxon>Chromadorea</taxon>
        <taxon>Rhabditida</taxon>
        <taxon>Rhabditina</taxon>
        <taxon>Rhabditomorpha</taxon>
        <taxon>Rhabditoidea</taxon>
        <taxon>Rhabditidae</taxon>
        <taxon>Peloderinae</taxon>
        <taxon>Caenorhabditis</taxon>
    </lineage>
</organism>
<evidence type="ECO:0000313" key="1">
    <source>
        <dbReference type="EMBL" id="CCG58561.1"/>
    </source>
</evidence>
<proteinExistence type="predicted"/>
<protein>
    <submittedName>
        <fullName evidence="1">Protein CBG25802</fullName>
    </submittedName>
</protein>
<sequence>MVEILVPELRIRRIMRKRKRKK</sequence>
<dbReference type="RefSeq" id="XP_045100841.1">
    <property type="nucleotide sequence ID" value="XM_045236158.1"/>
</dbReference>